<name>G0JMD7_9PROT</name>
<dbReference type="HOGENOM" id="CLU_2327497_0_0_6"/>
<dbReference type="eggNOG" id="COG4118">
    <property type="taxonomic scope" value="Bacteria"/>
</dbReference>
<accession>G0JMD7</accession>
<dbReference type="Pfam" id="PF02604">
    <property type="entry name" value="PhdYeFM_antitox"/>
    <property type="match status" value="1"/>
</dbReference>
<evidence type="ECO:0000313" key="4">
    <source>
        <dbReference type="Proteomes" id="UP000009220"/>
    </source>
</evidence>
<organism evidence="3 4">
    <name type="scientific">Acidithiobacillus ferrivorans SS3</name>
    <dbReference type="NCBI Taxonomy" id="743299"/>
    <lineage>
        <taxon>Bacteria</taxon>
        <taxon>Pseudomonadati</taxon>
        <taxon>Pseudomonadota</taxon>
        <taxon>Acidithiobacillia</taxon>
        <taxon>Acidithiobacillales</taxon>
        <taxon>Acidithiobacillaceae</taxon>
        <taxon>Acidithiobacillus</taxon>
    </lineage>
</organism>
<sequence>MAIQHVSLREANQHLSKYIEMASHGSEIIVTKRGRPVARIAPIEVGGLMSDAEKYRIVSTWYGHHNPSPIEGGPGTPNMCLMQRVGSRPLAVRYVAPG</sequence>
<comment type="function">
    <text evidence="2">Antitoxin component of a type II toxin-antitoxin (TA) system.</text>
</comment>
<reference evidence="3 4" key="1">
    <citation type="journal article" date="2011" name="J. Bacteriol.">
        <title>Draft genome of the psychrotolerant acidophile Acidithiobacillus ferrivorans SS3.</title>
        <authorList>
            <person name="Liljeqvist M."/>
            <person name="Valdes J."/>
            <person name="Holmes D.S."/>
            <person name="Dopson M."/>
        </authorList>
    </citation>
    <scope>NUCLEOTIDE SEQUENCE [LARGE SCALE GENOMIC DNA]</scope>
    <source>
        <strain evidence="3 4">SS3</strain>
    </source>
</reference>
<dbReference type="InterPro" id="IPR036165">
    <property type="entry name" value="YefM-like_sf"/>
</dbReference>
<evidence type="ECO:0000256" key="1">
    <source>
        <dbReference type="ARBA" id="ARBA00009981"/>
    </source>
</evidence>
<comment type="similarity">
    <text evidence="1 2">Belongs to the phD/YefM antitoxin family.</text>
</comment>
<dbReference type="NCBIfam" id="TIGR01552">
    <property type="entry name" value="phd_fam"/>
    <property type="match status" value="1"/>
</dbReference>
<dbReference type="EMBL" id="CP002985">
    <property type="protein sequence ID" value="AEM49299.1"/>
    <property type="molecule type" value="Genomic_DNA"/>
</dbReference>
<dbReference type="RefSeq" id="WP_014030527.1">
    <property type="nucleotide sequence ID" value="NC_015942.1"/>
</dbReference>
<dbReference type="STRING" id="743299.Acife_3241"/>
<dbReference type="Gene3D" id="3.40.1620.10">
    <property type="entry name" value="YefM-like domain"/>
    <property type="match status" value="1"/>
</dbReference>
<dbReference type="KEGG" id="afi:Acife_3241"/>
<evidence type="ECO:0000313" key="3">
    <source>
        <dbReference type="EMBL" id="AEM49299.1"/>
    </source>
</evidence>
<gene>
    <name evidence="3" type="ORF">Acife_3241</name>
</gene>
<evidence type="ECO:0000256" key="2">
    <source>
        <dbReference type="RuleBase" id="RU362080"/>
    </source>
</evidence>
<dbReference type="AlphaFoldDB" id="G0JMD7"/>
<protein>
    <recommendedName>
        <fullName evidence="2">Antitoxin</fullName>
    </recommendedName>
</protein>
<proteinExistence type="inferred from homology"/>
<dbReference type="InterPro" id="IPR006442">
    <property type="entry name" value="Antitoxin_Phd/YefM"/>
</dbReference>
<dbReference type="SUPFAM" id="SSF143120">
    <property type="entry name" value="YefM-like"/>
    <property type="match status" value="1"/>
</dbReference>
<dbReference type="Proteomes" id="UP000009220">
    <property type="component" value="Chromosome"/>
</dbReference>